<keyword evidence="2" id="KW-0732">Signal</keyword>
<feature type="signal peptide" evidence="2">
    <location>
        <begin position="1"/>
        <end position="23"/>
    </location>
</feature>
<sequence length="321" mass="34004">MVRLKACLTFVAAVMAISPASHAEEARNWPSRSVTLMVPYSPGGGTDIVARLVGNKLSEIWGQSVIVENKPGANGVIGSADIARSQPDGYKIMLVVGSHIINPVLTKSVPYNTDTDFTPITRLAVSPLVLVVPKEGKYADLKSFIDLGKKNDVSIGYSEGQTQLTGELIRQKAGVKVIPVPYKGGSPLMVDIIGGHVESGVTSVLTALPHVKSGKLKVIGIAGDKPVDAFPEATTFSQAGFPGVQSLSWYGLFGPKGMPDSVVSKINESLLKATQDPVIAKQLADQGAIVTLDTPAEFNTFLKDEKKKWTEVAKAGNIEAK</sequence>
<dbReference type="SUPFAM" id="SSF53850">
    <property type="entry name" value="Periplasmic binding protein-like II"/>
    <property type="match status" value="1"/>
</dbReference>
<dbReference type="Proteomes" id="UP000234190">
    <property type="component" value="Unassembled WGS sequence"/>
</dbReference>
<dbReference type="Gene3D" id="3.40.190.150">
    <property type="entry name" value="Bordetella uptake gene, domain 1"/>
    <property type="match status" value="1"/>
</dbReference>
<dbReference type="PIRSF" id="PIRSF017082">
    <property type="entry name" value="YflP"/>
    <property type="match status" value="1"/>
</dbReference>
<name>A0A2N4U8J7_9BURK</name>
<dbReference type="RefSeq" id="WP_102072658.1">
    <property type="nucleotide sequence ID" value="NZ_PDNW01000002.1"/>
</dbReference>
<dbReference type="EMBL" id="PDNW01000002">
    <property type="protein sequence ID" value="PLC51338.1"/>
    <property type="molecule type" value="Genomic_DNA"/>
</dbReference>
<feature type="chain" id="PRO_5014729982" description="Tripartite-type tricarboxylate transporter, receptor component TctC" evidence="2">
    <location>
        <begin position="24"/>
        <end position="321"/>
    </location>
</feature>
<proteinExistence type="inferred from homology"/>
<evidence type="ECO:0008006" key="5">
    <source>
        <dbReference type="Google" id="ProtNLM"/>
    </source>
</evidence>
<dbReference type="PANTHER" id="PTHR42928">
    <property type="entry name" value="TRICARBOXYLATE-BINDING PROTEIN"/>
    <property type="match status" value="1"/>
</dbReference>
<dbReference type="InterPro" id="IPR005064">
    <property type="entry name" value="BUG"/>
</dbReference>
<gene>
    <name evidence="3" type="ORF">CR159_03715</name>
</gene>
<organism evidence="3 4">
    <name type="scientific">Pollutimonas subterranea</name>
    <dbReference type="NCBI Taxonomy" id="2045210"/>
    <lineage>
        <taxon>Bacteria</taxon>
        <taxon>Pseudomonadati</taxon>
        <taxon>Pseudomonadota</taxon>
        <taxon>Betaproteobacteria</taxon>
        <taxon>Burkholderiales</taxon>
        <taxon>Alcaligenaceae</taxon>
        <taxon>Pollutimonas</taxon>
    </lineage>
</organism>
<evidence type="ECO:0000313" key="4">
    <source>
        <dbReference type="Proteomes" id="UP000234190"/>
    </source>
</evidence>
<accession>A0A2N4U8J7</accession>
<dbReference type="InterPro" id="IPR042100">
    <property type="entry name" value="Bug_dom1"/>
</dbReference>
<comment type="similarity">
    <text evidence="1">Belongs to the UPF0065 (bug) family.</text>
</comment>
<keyword evidence="4" id="KW-1185">Reference proteome</keyword>
<dbReference type="AlphaFoldDB" id="A0A2N4U8J7"/>
<dbReference type="PANTHER" id="PTHR42928:SF5">
    <property type="entry name" value="BLR1237 PROTEIN"/>
    <property type="match status" value="1"/>
</dbReference>
<comment type="caution">
    <text evidence="3">The sequence shown here is derived from an EMBL/GenBank/DDBJ whole genome shotgun (WGS) entry which is preliminary data.</text>
</comment>
<dbReference type="CDD" id="cd13578">
    <property type="entry name" value="PBP2_Bug27"/>
    <property type="match status" value="1"/>
</dbReference>
<dbReference type="OrthoDB" id="8834726at2"/>
<evidence type="ECO:0000256" key="1">
    <source>
        <dbReference type="ARBA" id="ARBA00006987"/>
    </source>
</evidence>
<dbReference type="Gene3D" id="3.40.190.10">
    <property type="entry name" value="Periplasmic binding protein-like II"/>
    <property type="match status" value="1"/>
</dbReference>
<evidence type="ECO:0000313" key="3">
    <source>
        <dbReference type="EMBL" id="PLC51338.1"/>
    </source>
</evidence>
<protein>
    <recommendedName>
        <fullName evidence="5">Tripartite-type tricarboxylate transporter, receptor component TctC</fullName>
    </recommendedName>
</protein>
<dbReference type="Pfam" id="PF03401">
    <property type="entry name" value="TctC"/>
    <property type="match status" value="1"/>
</dbReference>
<reference evidence="3 4" key="1">
    <citation type="submission" date="2017-10" db="EMBL/GenBank/DDBJ databases">
        <title>Two draft genome sequences of Pusillimonas sp. strains isolated from a nitrate- and radionuclide-contaminated groundwater in Russia.</title>
        <authorList>
            <person name="Grouzdev D.S."/>
            <person name="Tourova T.P."/>
            <person name="Goeva M.A."/>
            <person name="Babich T.L."/>
            <person name="Sokolova D.S."/>
            <person name="Abdullin R."/>
            <person name="Poltaraus A.B."/>
            <person name="Toshchakov S.V."/>
            <person name="Nazina T.N."/>
        </authorList>
    </citation>
    <scope>NUCLEOTIDE SEQUENCE [LARGE SCALE GENOMIC DNA]</scope>
    <source>
        <strain evidence="3 4">JR1/69-3-13</strain>
    </source>
</reference>
<evidence type="ECO:0000256" key="2">
    <source>
        <dbReference type="SAM" id="SignalP"/>
    </source>
</evidence>